<protein>
    <submittedName>
        <fullName evidence="1">Uncharacterized protein</fullName>
    </submittedName>
</protein>
<gene>
    <name evidence="1" type="ORF">NPIL_691221</name>
</gene>
<name>A0A8X6P6M5_NEPPI</name>
<proteinExistence type="predicted"/>
<comment type="caution">
    <text evidence="1">The sequence shown here is derived from an EMBL/GenBank/DDBJ whole genome shotgun (WGS) entry which is preliminary data.</text>
</comment>
<dbReference type="Proteomes" id="UP000887013">
    <property type="component" value="Unassembled WGS sequence"/>
</dbReference>
<accession>A0A8X6P6M5</accession>
<dbReference type="AlphaFoldDB" id="A0A8X6P6M5"/>
<evidence type="ECO:0000313" key="2">
    <source>
        <dbReference type="Proteomes" id="UP000887013"/>
    </source>
</evidence>
<keyword evidence="2" id="KW-1185">Reference proteome</keyword>
<reference evidence="1" key="1">
    <citation type="submission" date="2020-08" db="EMBL/GenBank/DDBJ databases">
        <title>Multicomponent nature underlies the extraordinary mechanical properties of spider dragline silk.</title>
        <authorList>
            <person name="Kono N."/>
            <person name="Nakamura H."/>
            <person name="Mori M."/>
            <person name="Yoshida Y."/>
            <person name="Ohtoshi R."/>
            <person name="Malay A.D."/>
            <person name="Moran D.A.P."/>
            <person name="Tomita M."/>
            <person name="Numata K."/>
            <person name="Arakawa K."/>
        </authorList>
    </citation>
    <scope>NUCLEOTIDE SEQUENCE</scope>
</reference>
<sequence length="90" mass="10037">MNLSKGKKNWPHPPHAIRELFLDESGGWRCWRSLLNMTESMAEALTSSKSHAFRCASCGTKGTCGSIIILTGVTSCGVRHSFLEMRMETY</sequence>
<dbReference type="EMBL" id="BMAW01112591">
    <property type="protein sequence ID" value="GFT53431.1"/>
    <property type="molecule type" value="Genomic_DNA"/>
</dbReference>
<evidence type="ECO:0000313" key="1">
    <source>
        <dbReference type="EMBL" id="GFT53431.1"/>
    </source>
</evidence>
<organism evidence="1 2">
    <name type="scientific">Nephila pilipes</name>
    <name type="common">Giant wood spider</name>
    <name type="synonym">Nephila maculata</name>
    <dbReference type="NCBI Taxonomy" id="299642"/>
    <lineage>
        <taxon>Eukaryota</taxon>
        <taxon>Metazoa</taxon>
        <taxon>Ecdysozoa</taxon>
        <taxon>Arthropoda</taxon>
        <taxon>Chelicerata</taxon>
        <taxon>Arachnida</taxon>
        <taxon>Araneae</taxon>
        <taxon>Araneomorphae</taxon>
        <taxon>Entelegynae</taxon>
        <taxon>Araneoidea</taxon>
        <taxon>Nephilidae</taxon>
        <taxon>Nephila</taxon>
    </lineage>
</organism>